<sequence length="291" mass="33480">MKIVKTNIASYTNTSLSVFSREEYFFQSPFHSHPEFELVYILESHGKRIIGNSVESFESGDMVFLGDDIPHVWLNDEVFYKETNSLKAKAVVVYFSRDLFGNSFYELPEAQEVKKFLSQAIKGVAITGQTNVLIAKKMKTLLKKKGFEVIMGLIEILFLLSKSKDLRYINDNSYVSVSDDNKNDRLAEVFQYVKSNYKEEISLDEIAKIANLTPTSFCRMFKAKTKKPFVEYLNEIRVSNACKYLIETDLGISEIAYQCGYKTASNFNKLFKKLMGTTPKEYRKKAIVQDF</sequence>
<dbReference type="InterPro" id="IPR009057">
    <property type="entry name" value="Homeodomain-like_sf"/>
</dbReference>
<evidence type="ECO:0000256" key="1">
    <source>
        <dbReference type="ARBA" id="ARBA00023015"/>
    </source>
</evidence>
<dbReference type="InterPro" id="IPR018062">
    <property type="entry name" value="HTH_AraC-typ_CS"/>
</dbReference>
<dbReference type="GO" id="GO:0003700">
    <property type="term" value="F:DNA-binding transcription factor activity"/>
    <property type="evidence" value="ECO:0007669"/>
    <property type="project" value="InterPro"/>
</dbReference>
<dbReference type="Pfam" id="PF12833">
    <property type="entry name" value="HTH_18"/>
    <property type="match status" value="1"/>
</dbReference>
<evidence type="ECO:0000256" key="2">
    <source>
        <dbReference type="ARBA" id="ARBA00023125"/>
    </source>
</evidence>
<keyword evidence="1" id="KW-0805">Transcription regulation</keyword>
<dbReference type="STRING" id="468056.SAMN05443549_1011178"/>
<dbReference type="SUPFAM" id="SSF46689">
    <property type="entry name" value="Homeodomain-like"/>
    <property type="match status" value="2"/>
</dbReference>
<dbReference type="GO" id="GO:0043565">
    <property type="term" value="F:sequence-specific DNA binding"/>
    <property type="evidence" value="ECO:0007669"/>
    <property type="project" value="InterPro"/>
</dbReference>
<dbReference type="Gene3D" id="1.10.10.60">
    <property type="entry name" value="Homeodomain-like"/>
    <property type="match status" value="2"/>
</dbReference>
<evidence type="ECO:0000259" key="4">
    <source>
        <dbReference type="PROSITE" id="PS01124"/>
    </source>
</evidence>
<evidence type="ECO:0000313" key="5">
    <source>
        <dbReference type="EMBL" id="SHG00946.1"/>
    </source>
</evidence>
<dbReference type="PROSITE" id="PS00041">
    <property type="entry name" value="HTH_ARAC_FAMILY_1"/>
    <property type="match status" value="1"/>
</dbReference>
<keyword evidence="6" id="KW-1185">Reference proteome</keyword>
<dbReference type="SMART" id="SM00342">
    <property type="entry name" value="HTH_ARAC"/>
    <property type="match status" value="1"/>
</dbReference>
<keyword evidence="2" id="KW-0238">DNA-binding</keyword>
<dbReference type="AlphaFoldDB" id="A0A1M5GB67"/>
<dbReference type="Proteomes" id="UP000184516">
    <property type="component" value="Unassembled WGS sequence"/>
</dbReference>
<dbReference type="EMBL" id="FQWB01000001">
    <property type="protein sequence ID" value="SHG00946.1"/>
    <property type="molecule type" value="Genomic_DNA"/>
</dbReference>
<dbReference type="InterPro" id="IPR011051">
    <property type="entry name" value="RmlC_Cupin_sf"/>
</dbReference>
<reference evidence="6" key="1">
    <citation type="submission" date="2016-11" db="EMBL/GenBank/DDBJ databases">
        <authorList>
            <person name="Varghese N."/>
            <person name="Submissions S."/>
        </authorList>
    </citation>
    <scope>NUCLEOTIDE SEQUENCE [LARGE SCALE GENOMIC DNA]</scope>
    <source>
        <strain evidence="6">DSM 19978</strain>
    </source>
</reference>
<dbReference type="InterPro" id="IPR018060">
    <property type="entry name" value="HTH_AraC"/>
</dbReference>
<accession>A0A1M5GB67</accession>
<dbReference type="OrthoDB" id="1410704at2"/>
<dbReference type="Gene3D" id="2.60.120.10">
    <property type="entry name" value="Jelly Rolls"/>
    <property type="match status" value="1"/>
</dbReference>
<gene>
    <name evidence="5" type="ORF">SAMN05443549_1011178</name>
</gene>
<dbReference type="PRINTS" id="PR00032">
    <property type="entry name" value="HTHARAC"/>
</dbReference>
<dbReference type="PANTHER" id="PTHR43280:SF2">
    <property type="entry name" value="HTH-TYPE TRANSCRIPTIONAL REGULATOR EXSA"/>
    <property type="match status" value="1"/>
</dbReference>
<dbReference type="SUPFAM" id="SSF51182">
    <property type="entry name" value="RmlC-like cupins"/>
    <property type="match status" value="1"/>
</dbReference>
<evidence type="ECO:0000313" key="6">
    <source>
        <dbReference type="Proteomes" id="UP000184516"/>
    </source>
</evidence>
<proteinExistence type="predicted"/>
<dbReference type="PROSITE" id="PS01124">
    <property type="entry name" value="HTH_ARAC_FAMILY_2"/>
    <property type="match status" value="1"/>
</dbReference>
<name>A0A1M5GB67_9FLAO</name>
<keyword evidence="3" id="KW-0804">Transcription</keyword>
<dbReference type="InterPro" id="IPR020449">
    <property type="entry name" value="Tscrpt_reg_AraC-type_HTH"/>
</dbReference>
<protein>
    <submittedName>
        <fullName evidence="5">Transcriptional regulator, AraC family</fullName>
    </submittedName>
</protein>
<evidence type="ECO:0000256" key="3">
    <source>
        <dbReference type="ARBA" id="ARBA00023163"/>
    </source>
</evidence>
<dbReference type="PANTHER" id="PTHR43280">
    <property type="entry name" value="ARAC-FAMILY TRANSCRIPTIONAL REGULATOR"/>
    <property type="match status" value="1"/>
</dbReference>
<organism evidence="5 6">
    <name type="scientific">Flavobacterium fluvii</name>
    <dbReference type="NCBI Taxonomy" id="468056"/>
    <lineage>
        <taxon>Bacteria</taxon>
        <taxon>Pseudomonadati</taxon>
        <taxon>Bacteroidota</taxon>
        <taxon>Flavobacteriia</taxon>
        <taxon>Flavobacteriales</taxon>
        <taxon>Flavobacteriaceae</taxon>
        <taxon>Flavobacterium</taxon>
    </lineage>
</organism>
<feature type="domain" description="HTH araC/xylS-type" evidence="4">
    <location>
        <begin position="187"/>
        <end position="285"/>
    </location>
</feature>
<dbReference type="InterPro" id="IPR014710">
    <property type="entry name" value="RmlC-like_jellyroll"/>
</dbReference>
<dbReference type="RefSeq" id="WP_073368589.1">
    <property type="nucleotide sequence ID" value="NZ_FQWB01000001.1"/>
</dbReference>